<dbReference type="InterPro" id="IPR002035">
    <property type="entry name" value="VWF_A"/>
</dbReference>
<evidence type="ECO:0000313" key="3">
    <source>
        <dbReference type="Proteomes" id="UP000808349"/>
    </source>
</evidence>
<dbReference type="PANTHER" id="PTHR37947">
    <property type="entry name" value="BLL2462 PROTEIN"/>
    <property type="match status" value="1"/>
</dbReference>
<protein>
    <submittedName>
        <fullName evidence="2">VWA domain-containing protein</fullName>
    </submittedName>
</protein>
<feature type="domain" description="VWFA" evidence="1">
    <location>
        <begin position="1"/>
        <end position="140"/>
    </location>
</feature>
<dbReference type="AlphaFoldDB" id="A0A9D7S637"/>
<dbReference type="EMBL" id="JADKFW010000004">
    <property type="protein sequence ID" value="MBK9716056.1"/>
    <property type="molecule type" value="Genomic_DNA"/>
</dbReference>
<organism evidence="2 3">
    <name type="scientific">Candidatus Defluviibacterium haderslevense</name>
    <dbReference type="NCBI Taxonomy" id="2981993"/>
    <lineage>
        <taxon>Bacteria</taxon>
        <taxon>Pseudomonadati</taxon>
        <taxon>Bacteroidota</taxon>
        <taxon>Saprospiria</taxon>
        <taxon>Saprospirales</taxon>
        <taxon>Saprospiraceae</taxon>
        <taxon>Candidatus Defluviibacterium</taxon>
    </lineage>
</organism>
<dbReference type="InterPro" id="IPR036465">
    <property type="entry name" value="vWFA_dom_sf"/>
</dbReference>
<proteinExistence type="predicted"/>
<dbReference type="SUPFAM" id="SSF53300">
    <property type="entry name" value="vWA-like"/>
    <property type="match status" value="1"/>
</dbReference>
<dbReference type="Pfam" id="PF00092">
    <property type="entry name" value="VWA"/>
    <property type="match status" value="1"/>
</dbReference>
<accession>A0A9D7S637</accession>
<sequence length="183" mass="20113">MATIQLLSEMLTPASMPSPGTSISSAIKMAMKSFPKKDGYHKLLILISDGEDHEGESLELAKQAAEEGISIVSIPIGTEEGAYVPNPPGAAEAFKRDKNGELIKTKPNRSLLQEISSAGGGGMLELEQGAQLFEELKKKMGNMMKKDLSYQSFNDYESYYQWPLFLALLLLILDGFFNYKKAL</sequence>
<reference evidence="2 3" key="1">
    <citation type="submission" date="2020-10" db="EMBL/GenBank/DDBJ databases">
        <title>Connecting structure to function with the recovery of over 1000 high-quality activated sludge metagenome-assembled genomes encoding full-length rRNA genes using long-read sequencing.</title>
        <authorList>
            <person name="Singleton C.M."/>
            <person name="Petriglieri F."/>
            <person name="Kristensen J.M."/>
            <person name="Kirkegaard R.H."/>
            <person name="Michaelsen T.Y."/>
            <person name="Andersen M.H."/>
            <person name="Karst S.M."/>
            <person name="Dueholm M.S."/>
            <person name="Nielsen P.H."/>
            <person name="Albertsen M."/>
        </authorList>
    </citation>
    <scope>NUCLEOTIDE SEQUENCE [LARGE SCALE GENOMIC DNA]</scope>
    <source>
        <strain evidence="2">Ribe_18-Q3-R11-54_BAT3C.373</strain>
    </source>
</reference>
<dbReference type="Gene3D" id="3.40.50.410">
    <property type="entry name" value="von Willebrand factor, type A domain"/>
    <property type="match status" value="1"/>
</dbReference>
<name>A0A9D7S637_9BACT</name>
<gene>
    <name evidence="2" type="ORF">IPO85_00755</name>
</gene>
<dbReference type="Proteomes" id="UP000808349">
    <property type="component" value="Unassembled WGS sequence"/>
</dbReference>
<comment type="caution">
    <text evidence="2">The sequence shown here is derived from an EMBL/GenBank/DDBJ whole genome shotgun (WGS) entry which is preliminary data.</text>
</comment>
<dbReference type="PANTHER" id="PTHR37947:SF2">
    <property type="entry name" value="VON WILLEBRAND FACTOR TYPE A"/>
    <property type="match status" value="1"/>
</dbReference>
<evidence type="ECO:0000313" key="2">
    <source>
        <dbReference type="EMBL" id="MBK9716056.1"/>
    </source>
</evidence>
<evidence type="ECO:0000259" key="1">
    <source>
        <dbReference type="PROSITE" id="PS50234"/>
    </source>
</evidence>
<dbReference type="PROSITE" id="PS50234">
    <property type="entry name" value="VWFA"/>
    <property type="match status" value="1"/>
</dbReference>